<dbReference type="GO" id="GO:0005179">
    <property type="term" value="F:hormone activity"/>
    <property type="evidence" value="ECO:0007669"/>
    <property type="project" value="UniProtKB-KW"/>
</dbReference>
<dbReference type="Pfam" id="PF05498">
    <property type="entry name" value="RALF"/>
    <property type="match status" value="1"/>
</dbReference>
<keyword evidence="5 8" id="KW-0732">Signal</keyword>
<gene>
    <name evidence="9" type="ORF">F8388_018683</name>
</gene>
<evidence type="ECO:0000313" key="9">
    <source>
        <dbReference type="EMBL" id="KAF4368559.1"/>
    </source>
</evidence>
<name>A0A7J6FF88_CANSA</name>
<reference evidence="9 10" key="1">
    <citation type="journal article" date="2020" name="bioRxiv">
        <title>Sequence and annotation of 42 cannabis genomes reveals extensive copy number variation in cannabinoid synthesis and pathogen resistance genes.</title>
        <authorList>
            <person name="Mckernan K.J."/>
            <person name="Helbert Y."/>
            <person name="Kane L.T."/>
            <person name="Ebling H."/>
            <person name="Zhang L."/>
            <person name="Liu B."/>
            <person name="Eaton Z."/>
            <person name="Mclaughlin S."/>
            <person name="Kingan S."/>
            <person name="Baybayan P."/>
            <person name="Concepcion G."/>
            <person name="Jordan M."/>
            <person name="Riva A."/>
            <person name="Barbazuk W."/>
            <person name="Harkins T."/>
        </authorList>
    </citation>
    <scope>NUCLEOTIDE SEQUENCE [LARGE SCALE GENOMIC DNA]</scope>
    <source>
        <strain evidence="10">cv. Jamaican Lion 4</strain>
        <tissue evidence="9">Leaf</tissue>
    </source>
</reference>
<feature type="region of interest" description="Disordered" evidence="7">
    <location>
        <begin position="24"/>
        <end position="88"/>
    </location>
</feature>
<keyword evidence="6" id="KW-1015">Disulfide bond</keyword>
<evidence type="ECO:0000256" key="8">
    <source>
        <dbReference type="SAM" id="SignalP"/>
    </source>
</evidence>
<comment type="caution">
    <text evidence="9">The sequence shown here is derived from an EMBL/GenBank/DDBJ whole genome shotgun (WGS) entry which is preliminary data.</text>
</comment>
<evidence type="ECO:0000256" key="2">
    <source>
        <dbReference type="ARBA" id="ARBA00009178"/>
    </source>
</evidence>
<feature type="chain" id="PRO_5029596069" description="Rapid ALkalinization Factor" evidence="8">
    <location>
        <begin position="24"/>
        <end position="88"/>
    </location>
</feature>
<proteinExistence type="inferred from homology"/>
<sequence>MMKMNRVVFVAIVLSIMLVVNEAASGPSKRSSADKNDNNNTKKFINPGVLDPCQKPGGPHKGCSDPNAKRTPSNEYNRGCFNDDRCRH</sequence>
<dbReference type="GO" id="GO:0005576">
    <property type="term" value="C:extracellular region"/>
    <property type="evidence" value="ECO:0007669"/>
    <property type="project" value="UniProtKB-SubCell"/>
</dbReference>
<feature type="signal peptide" evidence="8">
    <location>
        <begin position="1"/>
        <end position="23"/>
    </location>
</feature>
<comment type="subcellular location">
    <subcellularLocation>
        <location evidence="1">Secreted</location>
    </subcellularLocation>
</comment>
<organism evidence="9 10">
    <name type="scientific">Cannabis sativa</name>
    <name type="common">Hemp</name>
    <name type="synonym">Marijuana</name>
    <dbReference type="NCBI Taxonomy" id="3483"/>
    <lineage>
        <taxon>Eukaryota</taxon>
        <taxon>Viridiplantae</taxon>
        <taxon>Streptophyta</taxon>
        <taxon>Embryophyta</taxon>
        <taxon>Tracheophyta</taxon>
        <taxon>Spermatophyta</taxon>
        <taxon>Magnoliopsida</taxon>
        <taxon>eudicotyledons</taxon>
        <taxon>Gunneridae</taxon>
        <taxon>Pentapetalae</taxon>
        <taxon>rosids</taxon>
        <taxon>fabids</taxon>
        <taxon>Rosales</taxon>
        <taxon>Cannabaceae</taxon>
        <taxon>Cannabis</taxon>
    </lineage>
</organism>
<dbReference type="EMBL" id="JAATIP010000134">
    <property type="protein sequence ID" value="KAF4368559.1"/>
    <property type="molecule type" value="Genomic_DNA"/>
</dbReference>
<keyword evidence="4" id="KW-0372">Hormone</keyword>
<keyword evidence="3" id="KW-0964">Secreted</keyword>
<evidence type="ECO:0000256" key="3">
    <source>
        <dbReference type="ARBA" id="ARBA00022525"/>
    </source>
</evidence>
<evidence type="ECO:0000256" key="7">
    <source>
        <dbReference type="SAM" id="MobiDB-lite"/>
    </source>
</evidence>
<evidence type="ECO:0000313" key="10">
    <source>
        <dbReference type="Proteomes" id="UP000525078"/>
    </source>
</evidence>
<evidence type="ECO:0008006" key="11">
    <source>
        <dbReference type="Google" id="ProtNLM"/>
    </source>
</evidence>
<dbReference type="InterPro" id="IPR008801">
    <property type="entry name" value="RALF"/>
</dbReference>
<evidence type="ECO:0000256" key="5">
    <source>
        <dbReference type="ARBA" id="ARBA00022729"/>
    </source>
</evidence>
<dbReference type="GO" id="GO:0040008">
    <property type="term" value="P:regulation of growth"/>
    <property type="evidence" value="ECO:0007669"/>
    <property type="project" value="UniProtKB-ARBA"/>
</dbReference>
<evidence type="ECO:0000256" key="1">
    <source>
        <dbReference type="ARBA" id="ARBA00004613"/>
    </source>
</evidence>
<accession>A0A7J6FF88</accession>
<protein>
    <recommendedName>
        <fullName evidence="11">Rapid ALkalinization Factor</fullName>
    </recommendedName>
</protein>
<dbReference type="Proteomes" id="UP000525078">
    <property type="component" value="Unassembled WGS sequence"/>
</dbReference>
<evidence type="ECO:0000256" key="4">
    <source>
        <dbReference type="ARBA" id="ARBA00022702"/>
    </source>
</evidence>
<dbReference type="AlphaFoldDB" id="A0A7J6FF88"/>
<evidence type="ECO:0000256" key="6">
    <source>
        <dbReference type="ARBA" id="ARBA00023157"/>
    </source>
</evidence>
<comment type="similarity">
    <text evidence="2">Belongs to the plant rapid alkalinization factor (RALF) family.</text>
</comment>